<dbReference type="PANTHER" id="PTHR35010">
    <property type="entry name" value="BLL4672 PROTEIN-RELATED"/>
    <property type="match status" value="1"/>
</dbReference>
<dbReference type="InterPro" id="IPR041413">
    <property type="entry name" value="MLTR_LBD"/>
</dbReference>
<name>A0A096ANC0_9BURK</name>
<keyword evidence="2" id="KW-0238">DNA-binding</keyword>
<dbReference type="Pfam" id="PF13560">
    <property type="entry name" value="HTH_31"/>
    <property type="match status" value="1"/>
</dbReference>
<dbReference type="SMART" id="SM00530">
    <property type="entry name" value="HTH_XRE"/>
    <property type="match status" value="1"/>
</dbReference>
<dbReference type="CDD" id="cd00093">
    <property type="entry name" value="HTH_XRE"/>
    <property type="match status" value="1"/>
</dbReference>
<sequence length="274" mass="31156">MDKGGNMARFGSLKQKELGDFLRQARAKVTPGMAGLPNYGRRRTPGLRREEVAQLSGISVTWYTWIEQGRDLRVSAEVWSALADALHLNPVERAYLFQLAEQSDPDREKASAGSLPLSLADSVQQISTPAYILDRYWNILYFNPQLDDLFANWPSRQGASAANLLRFIFLEPQARHIIVDWEERARRSVAELRADIAPFMEESEVREFLDSFSSLSGEFAQFWGQRAVQAREGGSRSFNHPQLGELSFEQLTFRLATHLDYKLVMLIKHSYATA</sequence>
<comment type="caution">
    <text evidence="2">The sequence shown here is derived from an EMBL/GenBank/DDBJ whole genome shotgun (WGS) entry which is preliminary data.</text>
</comment>
<evidence type="ECO:0000313" key="3">
    <source>
        <dbReference type="Proteomes" id="UP000029629"/>
    </source>
</evidence>
<reference evidence="2 3" key="1">
    <citation type="submission" date="2014-07" db="EMBL/GenBank/DDBJ databases">
        <authorList>
            <person name="McCorrison J."/>
            <person name="Sanka R."/>
            <person name="Torralba M."/>
            <person name="Gillis M."/>
            <person name="Haft D.H."/>
            <person name="Methe B."/>
            <person name="Sutton G."/>
            <person name="Nelson K.E."/>
        </authorList>
    </citation>
    <scope>NUCLEOTIDE SEQUENCE [LARGE SCALE GENOMIC DNA]</scope>
    <source>
        <strain evidence="2 3">DNF00040</strain>
    </source>
</reference>
<feature type="domain" description="HTH cro/C1-type" evidence="1">
    <location>
        <begin position="21"/>
        <end position="93"/>
    </location>
</feature>
<keyword evidence="3" id="KW-1185">Reference proteome</keyword>
<dbReference type="EMBL" id="JRNI01000006">
    <property type="protein sequence ID" value="KGF32132.1"/>
    <property type="molecule type" value="Genomic_DNA"/>
</dbReference>
<dbReference type="Gene3D" id="3.30.450.180">
    <property type="match status" value="1"/>
</dbReference>
<dbReference type="SUPFAM" id="SSF47413">
    <property type="entry name" value="lambda repressor-like DNA-binding domains"/>
    <property type="match status" value="1"/>
</dbReference>
<dbReference type="GO" id="GO:0003677">
    <property type="term" value="F:DNA binding"/>
    <property type="evidence" value="ECO:0007669"/>
    <property type="project" value="UniProtKB-KW"/>
</dbReference>
<evidence type="ECO:0000313" key="2">
    <source>
        <dbReference type="EMBL" id="KGF32132.1"/>
    </source>
</evidence>
<dbReference type="InterPro" id="IPR001387">
    <property type="entry name" value="Cro/C1-type_HTH"/>
</dbReference>
<proteinExistence type="predicted"/>
<evidence type="ECO:0000259" key="1">
    <source>
        <dbReference type="SMART" id="SM00530"/>
    </source>
</evidence>
<dbReference type="PANTHER" id="PTHR35010:SF2">
    <property type="entry name" value="BLL4672 PROTEIN"/>
    <property type="match status" value="1"/>
</dbReference>
<dbReference type="AlphaFoldDB" id="A0A096ANC0"/>
<dbReference type="InterPro" id="IPR010982">
    <property type="entry name" value="Lambda_DNA-bd_dom_sf"/>
</dbReference>
<dbReference type="Gene3D" id="1.10.260.40">
    <property type="entry name" value="lambda repressor-like DNA-binding domains"/>
    <property type="match status" value="1"/>
</dbReference>
<dbReference type="Pfam" id="PF17765">
    <property type="entry name" value="MLTR_LBD"/>
    <property type="match status" value="1"/>
</dbReference>
<accession>A0A096ANC0</accession>
<dbReference type="Proteomes" id="UP000029629">
    <property type="component" value="Unassembled WGS sequence"/>
</dbReference>
<gene>
    <name evidence="2" type="ORF">HMPREF2130_01300</name>
</gene>
<dbReference type="eggNOG" id="COG1396">
    <property type="taxonomic scope" value="Bacteria"/>
</dbReference>
<protein>
    <submittedName>
        <fullName evidence="2">DNA-binding protein</fullName>
    </submittedName>
</protein>
<organism evidence="2 3">
    <name type="scientific">Oligella urethralis DNF00040</name>
    <dbReference type="NCBI Taxonomy" id="1401065"/>
    <lineage>
        <taxon>Bacteria</taxon>
        <taxon>Pseudomonadati</taxon>
        <taxon>Pseudomonadota</taxon>
        <taxon>Betaproteobacteria</taxon>
        <taxon>Burkholderiales</taxon>
        <taxon>Alcaligenaceae</taxon>
        <taxon>Oligella</taxon>
    </lineage>
</organism>